<dbReference type="PROSITE" id="PS51917">
    <property type="entry name" value="PRU"/>
    <property type="match status" value="1"/>
</dbReference>
<keyword evidence="4" id="KW-0647">Proteasome</keyword>
<accession>A0A448ZLS7</accession>
<dbReference type="InterPro" id="IPR044867">
    <property type="entry name" value="DEUBAD_dom"/>
</dbReference>
<organism evidence="9 10">
    <name type="scientific">Pseudo-nitzschia multistriata</name>
    <dbReference type="NCBI Taxonomy" id="183589"/>
    <lineage>
        <taxon>Eukaryota</taxon>
        <taxon>Sar</taxon>
        <taxon>Stramenopiles</taxon>
        <taxon>Ochrophyta</taxon>
        <taxon>Bacillariophyta</taxon>
        <taxon>Bacillariophyceae</taxon>
        <taxon>Bacillariophycidae</taxon>
        <taxon>Bacillariales</taxon>
        <taxon>Bacillariaceae</taxon>
        <taxon>Pseudo-nitzschia</taxon>
    </lineage>
</organism>
<feature type="region of interest" description="Disordered" evidence="6">
    <location>
        <begin position="196"/>
        <end position="216"/>
    </location>
</feature>
<reference evidence="9 10" key="1">
    <citation type="submission" date="2019-01" db="EMBL/GenBank/DDBJ databases">
        <authorList>
            <person name="Ferrante I. M."/>
        </authorList>
    </citation>
    <scope>NUCLEOTIDE SEQUENCE [LARGE SCALE GENOMIC DNA]</scope>
    <source>
        <strain evidence="9 10">B856</strain>
    </source>
</reference>
<dbReference type="GO" id="GO:0070628">
    <property type="term" value="F:proteasome binding"/>
    <property type="evidence" value="ECO:0007669"/>
    <property type="project" value="TreeGrafter"/>
</dbReference>
<dbReference type="GO" id="GO:0061133">
    <property type="term" value="F:endopeptidase activator activity"/>
    <property type="evidence" value="ECO:0007669"/>
    <property type="project" value="TreeGrafter"/>
</dbReference>
<dbReference type="InterPro" id="IPR032368">
    <property type="entry name" value="RPN13_DEUBAD"/>
</dbReference>
<feature type="compositionally biased region" description="Basic and acidic residues" evidence="6">
    <location>
        <begin position="352"/>
        <end position="366"/>
    </location>
</feature>
<dbReference type="GO" id="GO:0008541">
    <property type="term" value="C:proteasome regulatory particle, lid subcomplex"/>
    <property type="evidence" value="ECO:0007669"/>
    <property type="project" value="TreeGrafter"/>
</dbReference>
<feature type="region of interest" description="Disordered" evidence="6">
    <location>
        <begin position="146"/>
        <end position="183"/>
    </location>
</feature>
<dbReference type="Proteomes" id="UP000291116">
    <property type="component" value="Unassembled WGS sequence"/>
</dbReference>
<dbReference type="InterPro" id="IPR044868">
    <property type="entry name" value="Rpn13/ADRM1_Pru"/>
</dbReference>
<dbReference type="PROSITE" id="PS51916">
    <property type="entry name" value="DEUBAD"/>
    <property type="match status" value="1"/>
</dbReference>
<keyword evidence="3" id="KW-0963">Cytoplasm</keyword>
<feature type="domain" description="Pru" evidence="8">
    <location>
        <begin position="29"/>
        <end position="148"/>
    </location>
</feature>
<comment type="subcellular location">
    <subcellularLocation>
        <location evidence="2">Cytoplasm</location>
    </subcellularLocation>
    <subcellularLocation>
        <location evidence="1">Nucleus</location>
    </subcellularLocation>
</comment>
<evidence type="ECO:0000256" key="3">
    <source>
        <dbReference type="ARBA" id="ARBA00022490"/>
    </source>
</evidence>
<name>A0A448ZLS7_9STRA</name>
<feature type="region of interest" description="Disordered" evidence="6">
    <location>
        <begin position="1"/>
        <end position="32"/>
    </location>
</feature>
<evidence type="ECO:0000256" key="6">
    <source>
        <dbReference type="SAM" id="MobiDB-lite"/>
    </source>
</evidence>
<feature type="compositionally biased region" description="Low complexity" evidence="6">
    <location>
        <begin position="161"/>
        <end position="172"/>
    </location>
</feature>
<dbReference type="InterPro" id="IPR038108">
    <property type="entry name" value="RPN13_DEUBAD_sf"/>
</dbReference>
<evidence type="ECO:0000256" key="1">
    <source>
        <dbReference type="ARBA" id="ARBA00004123"/>
    </source>
</evidence>
<feature type="region of interest" description="Disordered" evidence="6">
    <location>
        <begin position="352"/>
        <end position="375"/>
    </location>
</feature>
<feature type="compositionally biased region" description="Low complexity" evidence="6">
    <location>
        <begin position="204"/>
        <end position="216"/>
    </location>
</feature>
<feature type="compositionally biased region" description="Polar residues" evidence="6">
    <location>
        <begin position="173"/>
        <end position="183"/>
    </location>
</feature>
<dbReference type="GO" id="GO:0005634">
    <property type="term" value="C:nucleus"/>
    <property type="evidence" value="ECO:0007669"/>
    <property type="project" value="UniProtKB-SubCell"/>
</dbReference>
<dbReference type="GO" id="GO:0005737">
    <property type="term" value="C:cytoplasm"/>
    <property type="evidence" value="ECO:0007669"/>
    <property type="project" value="UniProtKB-SubCell"/>
</dbReference>
<evidence type="ECO:0000313" key="9">
    <source>
        <dbReference type="EMBL" id="VEU42991.1"/>
    </source>
</evidence>
<dbReference type="EMBL" id="CAACVS010000505">
    <property type="protein sequence ID" value="VEU42991.1"/>
    <property type="molecule type" value="Genomic_DNA"/>
</dbReference>
<evidence type="ECO:0000259" key="7">
    <source>
        <dbReference type="PROSITE" id="PS51916"/>
    </source>
</evidence>
<dbReference type="Gene3D" id="2.30.29.70">
    <property type="entry name" value="Proteasomal ubiquitin receptor Rpn13/ADRM1"/>
    <property type="match status" value="1"/>
</dbReference>
<sequence>MYSDLFDALGGNPNGSSSSNARNSNNDSDEDKPLLSFKAGKVELALQENGKFLATPDTRRCQVNLKYNGDSKLIWEWYDRREKKVMDTICITDPVNLERADVPKSQDADCNDRVYYWKLDSEWRMFWLQDKEEDPELIGKVNAVLKEPTKPSTEGSEEAADATASASDPVSARSPSSVSTTTRQVDALSNILENLGMPQGADKSSTGAEGSAGAAPAGTGGILTLADLQSAMGGVQKQQENTNTPGLHEVVTPGAISSLLADEAVRNRLLQELPEEQRSPEFLESCLRSPQVQQTLRSLTAALLPDDNGSTDGYHSVLANFQLDAADGQKALSEGKSPIQAFLDCVLASVEKEKVDSGKDDNKKSEDEDAEMKED</sequence>
<dbReference type="Pfam" id="PF16550">
    <property type="entry name" value="RPN13_C"/>
    <property type="match status" value="1"/>
</dbReference>
<dbReference type="AlphaFoldDB" id="A0A448ZLS7"/>
<keyword evidence="5" id="KW-0539">Nucleus</keyword>
<dbReference type="PANTHER" id="PTHR12225">
    <property type="entry name" value="ADHESION REGULATING MOLECULE 1 110 KDA CELL MEMBRANE GLYCOPROTEIN"/>
    <property type="match status" value="1"/>
</dbReference>
<evidence type="ECO:0000256" key="2">
    <source>
        <dbReference type="ARBA" id="ARBA00004496"/>
    </source>
</evidence>
<dbReference type="OrthoDB" id="340431at2759"/>
<proteinExistence type="predicted"/>
<keyword evidence="10" id="KW-1185">Reference proteome</keyword>
<evidence type="ECO:0000256" key="4">
    <source>
        <dbReference type="ARBA" id="ARBA00022942"/>
    </source>
</evidence>
<dbReference type="InterPro" id="IPR038633">
    <property type="entry name" value="Rpn13/ADRM1_Pru_sf"/>
</dbReference>
<dbReference type="InterPro" id="IPR006773">
    <property type="entry name" value="Rpn13/ADRM1"/>
</dbReference>
<protein>
    <submittedName>
        <fullName evidence="9">Uncharacterized protein</fullName>
    </submittedName>
</protein>
<evidence type="ECO:0000313" key="10">
    <source>
        <dbReference type="Proteomes" id="UP000291116"/>
    </source>
</evidence>
<evidence type="ECO:0000259" key="8">
    <source>
        <dbReference type="PROSITE" id="PS51917"/>
    </source>
</evidence>
<dbReference type="PANTHER" id="PTHR12225:SF0">
    <property type="entry name" value="PROTEASOMAL UBIQUITIN RECEPTOR ADRM1"/>
    <property type="match status" value="1"/>
</dbReference>
<evidence type="ECO:0000256" key="5">
    <source>
        <dbReference type="ARBA" id="ARBA00023242"/>
    </source>
</evidence>
<gene>
    <name evidence="9" type="ORF">PSNMU_V1.4_AUG-EV-PASAV3_0099890</name>
</gene>
<feature type="compositionally biased region" description="Low complexity" evidence="6">
    <location>
        <begin position="10"/>
        <end position="26"/>
    </location>
</feature>
<dbReference type="Gene3D" id="1.10.2020.20">
    <property type="match status" value="1"/>
</dbReference>
<feature type="domain" description="DEUBAD" evidence="7">
    <location>
        <begin position="238"/>
        <end position="356"/>
    </location>
</feature>
<dbReference type="Pfam" id="PF04683">
    <property type="entry name" value="Rpn13_ADRM1_Pru"/>
    <property type="match status" value="1"/>
</dbReference>